<dbReference type="EMBL" id="JAAAMG010000018">
    <property type="protein sequence ID" value="NDW06614.1"/>
    <property type="molecule type" value="Genomic_DNA"/>
</dbReference>
<organism evidence="2 3">
    <name type="scientific">Jiella pacifica</name>
    <dbReference type="NCBI Taxonomy" id="2696469"/>
    <lineage>
        <taxon>Bacteria</taxon>
        <taxon>Pseudomonadati</taxon>
        <taxon>Pseudomonadota</taxon>
        <taxon>Alphaproteobacteria</taxon>
        <taxon>Hyphomicrobiales</taxon>
        <taxon>Aurantimonadaceae</taxon>
        <taxon>Jiella</taxon>
    </lineage>
</organism>
<sequence>MKNYGLGDRKLQMSNEQDEGAGLLTGAGPASQSNAQAEAAALRRKPSFPIESDAHSKAVRIASKIQ</sequence>
<feature type="region of interest" description="Disordered" evidence="1">
    <location>
        <begin position="1"/>
        <end position="66"/>
    </location>
</feature>
<dbReference type="AlphaFoldDB" id="A0A6N9T5F1"/>
<evidence type="ECO:0000313" key="3">
    <source>
        <dbReference type="Proteomes" id="UP000469011"/>
    </source>
</evidence>
<feature type="compositionally biased region" description="Low complexity" evidence="1">
    <location>
        <begin position="30"/>
        <end position="40"/>
    </location>
</feature>
<comment type="caution">
    <text evidence="2">The sequence shown here is derived from an EMBL/GenBank/DDBJ whole genome shotgun (WGS) entry which is preliminary data.</text>
</comment>
<accession>A0A6N9T5F1</accession>
<proteinExistence type="predicted"/>
<dbReference type="Proteomes" id="UP000469011">
    <property type="component" value="Unassembled WGS sequence"/>
</dbReference>
<reference evidence="2 3" key="1">
    <citation type="submission" date="2020-01" db="EMBL/GenBank/DDBJ databases">
        <title>Jiella pacifica sp. nov.</title>
        <authorList>
            <person name="Xue Z."/>
            <person name="Zhu S."/>
            <person name="Chen J."/>
            <person name="Yang J."/>
        </authorList>
    </citation>
    <scope>NUCLEOTIDE SEQUENCE [LARGE SCALE GENOMIC DNA]</scope>
    <source>
        <strain evidence="2 3">40Bstr34</strain>
    </source>
</reference>
<evidence type="ECO:0000313" key="2">
    <source>
        <dbReference type="EMBL" id="NDW06614.1"/>
    </source>
</evidence>
<protein>
    <submittedName>
        <fullName evidence="2">Uncharacterized protein</fullName>
    </submittedName>
</protein>
<name>A0A6N9T5F1_9HYPH</name>
<evidence type="ECO:0000256" key="1">
    <source>
        <dbReference type="SAM" id="MobiDB-lite"/>
    </source>
</evidence>
<gene>
    <name evidence="2" type="ORF">GTK09_19530</name>
</gene>
<keyword evidence="3" id="KW-1185">Reference proteome</keyword>
<dbReference type="RefSeq" id="WP_163465110.1">
    <property type="nucleotide sequence ID" value="NZ_JAAAMG010000018.1"/>
</dbReference>